<dbReference type="OrthoDB" id="2958217at2759"/>
<gene>
    <name evidence="3" type="ORF">L207DRAFT_417099</name>
</gene>
<feature type="region of interest" description="Disordered" evidence="1">
    <location>
        <begin position="67"/>
        <end position="150"/>
    </location>
</feature>
<keyword evidence="4" id="KW-1185">Reference proteome</keyword>
<dbReference type="PANTHER" id="PTHR33112">
    <property type="entry name" value="DOMAIN PROTEIN, PUTATIVE-RELATED"/>
    <property type="match status" value="1"/>
</dbReference>
<evidence type="ECO:0000259" key="2">
    <source>
        <dbReference type="Pfam" id="PF06985"/>
    </source>
</evidence>
<accession>A0A2J6S882</accession>
<organism evidence="3 4">
    <name type="scientific">Hyaloscypha variabilis (strain UAMH 11265 / GT02V1 / F)</name>
    <name type="common">Meliniomyces variabilis</name>
    <dbReference type="NCBI Taxonomy" id="1149755"/>
    <lineage>
        <taxon>Eukaryota</taxon>
        <taxon>Fungi</taxon>
        <taxon>Dikarya</taxon>
        <taxon>Ascomycota</taxon>
        <taxon>Pezizomycotina</taxon>
        <taxon>Leotiomycetes</taxon>
        <taxon>Helotiales</taxon>
        <taxon>Hyaloscyphaceae</taxon>
        <taxon>Hyaloscypha</taxon>
        <taxon>Hyaloscypha variabilis</taxon>
    </lineage>
</organism>
<evidence type="ECO:0000313" key="3">
    <source>
        <dbReference type="EMBL" id="PMD46966.1"/>
    </source>
</evidence>
<protein>
    <submittedName>
        <fullName evidence="3">HET-domain-containing protein</fullName>
    </submittedName>
</protein>
<proteinExistence type="predicted"/>
<dbReference type="AlphaFoldDB" id="A0A2J6S882"/>
<dbReference type="STRING" id="1149755.A0A2J6S882"/>
<evidence type="ECO:0000256" key="1">
    <source>
        <dbReference type="SAM" id="MobiDB-lite"/>
    </source>
</evidence>
<reference evidence="3 4" key="1">
    <citation type="submission" date="2016-04" db="EMBL/GenBank/DDBJ databases">
        <title>A degradative enzymes factory behind the ericoid mycorrhizal symbiosis.</title>
        <authorList>
            <consortium name="DOE Joint Genome Institute"/>
            <person name="Martino E."/>
            <person name="Morin E."/>
            <person name="Grelet G."/>
            <person name="Kuo A."/>
            <person name="Kohler A."/>
            <person name="Daghino S."/>
            <person name="Barry K."/>
            <person name="Choi C."/>
            <person name="Cichocki N."/>
            <person name="Clum A."/>
            <person name="Copeland A."/>
            <person name="Hainaut M."/>
            <person name="Haridas S."/>
            <person name="Labutti K."/>
            <person name="Lindquist E."/>
            <person name="Lipzen A."/>
            <person name="Khouja H.-R."/>
            <person name="Murat C."/>
            <person name="Ohm R."/>
            <person name="Olson A."/>
            <person name="Spatafora J."/>
            <person name="Veneault-Fourrey C."/>
            <person name="Henrissat B."/>
            <person name="Grigoriev I."/>
            <person name="Martin F."/>
            <person name="Perotto S."/>
        </authorList>
    </citation>
    <scope>NUCLEOTIDE SEQUENCE [LARGE SCALE GENOMIC DNA]</scope>
    <source>
        <strain evidence="3 4">F</strain>
    </source>
</reference>
<feature type="domain" description="Heterokaryon incompatibility" evidence="2">
    <location>
        <begin position="378"/>
        <end position="527"/>
    </location>
</feature>
<dbReference type="EMBL" id="KZ613938">
    <property type="protein sequence ID" value="PMD46966.1"/>
    <property type="molecule type" value="Genomic_DNA"/>
</dbReference>
<dbReference type="Pfam" id="PF06985">
    <property type="entry name" value="HET"/>
    <property type="match status" value="1"/>
</dbReference>
<dbReference type="Proteomes" id="UP000235786">
    <property type="component" value="Unassembled WGS sequence"/>
</dbReference>
<evidence type="ECO:0000313" key="4">
    <source>
        <dbReference type="Proteomes" id="UP000235786"/>
    </source>
</evidence>
<dbReference type="PANTHER" id="PTHR33112:SF12">
    <property type="entry name" value="HETEROKARYON INCOMPATIBILITY DOMAIN-CONTAINING PROTEIN"/>
    <property type="match status" value="1"/>
</dbReference>
<sequence length="906" mass="101896">MDPDWSTEEIASLNVGLEELYPTEGLSWTKVKEILKVDLKSHILADLEHRWPQESPDLILQHIYQHQANSRETEDESKDPADAQPSKSAAVEVTYSSNSDSWETEDKSKDSAGAQPSKSAAVEVTYSSDSDSWETEDEPKDPAGAQPSKSAAVEALPLLPVPGDVSQPGDKLCDVCAALSLEPRRFVVLPGDKEWNQLSQPDDDVISLDKVEDMRKKTGCPMCRLVLVAIGGSKVPTHEDADPVCVTLSWNTDGPLPDPRAPWSHRPEIRILRPYVRKQSGGFISKRLNLFPEITLLANDSPTDSTIYFVRPISLDKIDFTVVRRWLALCDARHGKACRRNPVLKELKRSHPTKEVPSFRCIDVEQNCVVILPSACRYAALSYVWGRKKFFATLTTNVKDLEEPQSLSKPEYLDQIPPTIKDAIHVTKEIGFRYLWVDNLCIVQNDPDQKSQTIKTMDLVYSAADLVIVAAGSVDAYAGISGCHIGTRGPRQPIEELAPGFRLAFKERWQDGIDNAAYYTRAWTFQETHFATRSLVFIDGKVVFRCQGVDVWQENVFEAPDEIKGQLSGRGAYEGDDIGEFEGLIQTYSERVLSYEEDIYSAFAGVSRQIMFRFDTDLCHGIPTVCFDWFLLWGPLSDQVRRVTAPSWSWAGWRGGSFPRIWDWYNRSIQRIKKAIRKRTWIIWYQRATGSIDCRLLVRHAKDEDTDGASALKANKNFYGSRVGRRFDMDCSKREPTKVVLEGLNPPTYTEDILSNHKGSGFLQFWTVSLTLQLAEPTSSNEDLGPAHKRHRLGIFGRGGRELGTVSVHQPWLESNPLLPQEREFILLCEGRDKRAEGGRIDDEEGWRYMALLIEWRGENGARAAMGSIDGGKPMYAERVALGSIGKEDLKEALGDGPVWKEIILG</sequence>
<dbReference type="InterPro" id="IPR010730">
    <property type="entry name" value="HET"/>
</dbReference>
<name>A0A2J6S882_HYAVF</name>